<dbReference type="STRING" id="698492.A0A0E9NJY5"/>
<gene>
    <name evidence="8" type="ORF">G7K_4288-t1</name>
</gene>
<dbReference type="InterPro" id="IPR020472">
    <property type="entry name" value="WD40_PAC1"/>
</dbReference>
<reference evidence="8 9" key="2">
    <citation type="journal article" date="2014" name="J. Gen. Appl. Microbiol.">
        <title>The early diverging ascomycetous budding yeast Saitoella complicata has three histone deacetylases belonging to the Clr6, Hos2, and Rpd3 lineages.</title>
        <authorList>
            <person name="Nishida H."/>
            <person name="Matsumoto T."/>
            <person name="Kondo S."/>
            <person name="Hamamoto M."/>
            <person name="Yoshikawa H."/>
        </authorList>
    </citation>
    <scope>NUCLEOTIDE SEQUENCE [LARGE SCALE GENOMIC DNA]</scope>
    <source>
        <strain evidence="8 9">NRRL Y-17804</strain>
    </source>
</reference>
<comment type="subcellular location">
    <subcellularLocation>
        <location evidence="1">Nucleus</location>
        <location evidence="1">Nucleolus</location>
    </subcellularLocation>
</comment>
<reference evidence="8 9" key="1">
    <citation type="journal article" date="2011" name="J. Gen. Appl. Microbiol.">
        <title>Draft genome sequencing of the enigmatic yeast Saitoella complicata.</title>
        <authorList>
            <person name="Nishida H."/>
            <person name="Hamamoto M."/>
            <person name="Sugiyama J."/>
        </authorList>
    </citation>
    <scope>NUCLEOTIDE SEQUENCE [LARGE SCALE GENOMIC DNA]</scope>
    <source>
        <strain evidence="8 9">NRRL Y-17804</strain>
    </source>
</reference>
<evidence type="ECO:0000313" key="9">
    <source>
        <dbReference type="Proteomes" id="UP000033140"/>
    </source>
</evidence>
<dbReference type="OMA" id="ATYQVVH"/>
<dbReference type="Gene3D" id="2.130.10.10">
    <property type="entry name" value="YVTN repeat-like/Quinoprotein amine dehydrogenase"/>
    <property type="match status" value="2"/>
</dbReference>
<name>A0A0E9NJY5_SAICN</name>
<evidence type="ECO:0000256" key="5">
    <source>
        <dbReference type="ARBA" id="ARBA00023242"/>
    </source>
</evidence>
<evidence type="ECO:0000256" key="3">
    <source>
        <dbReference type="ARBA" id="ARBA00022574"/>
    </source>
</evidence>
<reference evidence="8 9" key="3">
    <citation type="journal article" date="2015" name="Genome Announc.">
        <title>Draft Genome Sequence of the Archiascomycetous Yeast Saitoella complicata.</title>
        <authorList>
            <person name="Yamauchi K."/>
            <person name="Kondo S."/>
            <person name="Hamamoto M."/>
            <person name="Takahashi Y."/>
            <person name="Ogura Y."/>
            <person name="Hayashi T."/>
            <person name="Nishida H."/>
        </authorList>
    </citation>
    <scope>NUCLEOTIDE SEQUENCE [LARGE SCALE GENOMIC DNA]</scope>
    <source>
        <strain evidence="8 9">NRRL Y-17804</strain>
    </source>
</reference>
<dbReference type="AlphaFoldDB" id="A0A0E9NJY5"/>
<dbReference type="Pfam" id="PF00400">
    <property type="entry name" value="WD40"/>
    <property type="match status" value="3"/>
</dbReference>
<dbReference type="PANTHER" id="PTHR19924:SF26">
    <property type="entry name" value="U3 SMALL NUCLEOLAR RNA-ASSOCIATED PROTEIN 15 HOMOLOG"/>
    <property type="match status" value="1"/>
</dbReference>
<dbReference type="InterPro" id="IPR019775">
    <property type="entry name" value="WD40_repeat_CS"/>
</dbReference>
<dbReference type="RefSeq" id="XP_019021400.1">
    <property type="nucleotide sequence ID" value="XM_019170870.1"/>
</dbReference>
<dbReference type="InterPro" id="IPR001680">
    <property type="entry name" value="WD40_rpt"/>
</dbReference>
<dbReference type="InterPro" id="IPR018983">
    <property type="entry name" value="U3_snoRNA-assocProt_15_C"/>
</dbReference>
<evidence type="ECO:0000259" key="7">
    <source>
        <dbReference type="Pfam" id="PF09384"/>
    </source>
</evidence>
<feature type="domain" description="U3 small nucleolar RNA-associated protein 15 C-terminal" evidence="7">
    <location>
        <begin position="350"/>
        <end position="492"/>
    </location>
</feature>
<evidence type="ECO:0000256" key="6">
    <source>
        <dbReference type="PROSITE-ProRule" id="PRU00221"/>
    </source>
</evidence>
<dbReference type="Pfam" id="PF09384">
    <property type="entry name" value="UTP15_C"/>
    <property type="match status" value="1"/>
</dbReference>
<dbReference type="GO" id="GO:0005730">
    <property type="term" value="C:nucleolus"/>
    <property type="evidence" value="ECO:0007669"/>
    <property type="project" value="UniProtKB-SubCell"/>
</dbReference>
<dbReference type="PROSITE" id="PS50082">
    <property type="entry name" value="WD_REPEATS_2"/>
    <property type="match status" value="3"/>
</dbReference>
<dbReference type="PRINTS" id="PR00320">
    <property type="entry name" value="GPROTEINBRPT"/>
</dbReference>
<keyword evidence="2" id="KW-0698">rRNA processing</keyword>
<sequence>MATAAPRLQPLKLPVAPAQQTPEQRYWRTFKSPLLIKEYGSVTHIHFSPNSPYDFAVTASTRVQIYSAKTRQVTKTISRFKEVAYGGELRQDGKLLVAGDAAGLVQIFDVGSRNILRSLQGHILPVHVTKFSPENLTTLLTASDDKTVRLWDIPTQTATNIFSGHEDYVRAACFVAGGLVASGSYDGTVRLWDPRVKENGGEVGRWEHGEAVDAILSVGTAGTTLVSAGGDVIKVWDITTGRSEPVRELRNHRKGVTCLAQDKTGSRVLSGGLDGHVKIYETRDWKVVHGVKYSAPLLSVALSPDDKHIVAGMTTGLLSIRTRPAAGVTKNKAKKDRTSANKRIMRGTDYKPDANSGVVEVEEARRKRLRAYDKHLRAFRYADALDSVLTSATALTILTVLTEIRHRSGLRQALQNRDQESLAPILRWCTKWIRDARYVNCVSAVMDVLLDIYGGSMGSSAYVDDLVLKLADRVEEEVFMAEEAKRMEGVLEGFFLSSV</sequence>
<dbReference type="SUPFAM" id="SSF50978">
    <property type="entry name" value="WD40 repeat-like"/>
    <property type="match status" value="1"/>
</dbReference>
<evidence type="ECO:0000256" key="4">
    <source>
        <dbReference type="ARBA" id="ARBA00022737"/>
    </source>
</evidence>
<dbReference type="PROSITE" id="PS50294">
    <property type="entry name" value="WD_REPEATS_REGION"/>
    <property type="match status" value="2"/>
</dbReference>
<dbReference type="InterPro" id="IPR015943">
    <property type="entry name" value="WD40/YVTN_repeat-like_dom_sf"/>
</dbReference>
<dbReference type="EMBL" id="BACD03000030">
    <property type="protein sequence ID" value="GAO50154.1"/>
    <property type="molecule type" value="Genomic_DNA"/>
</dbReference>
<dbReference type="CDD" id="cd00200">
    <property type="entry name" value="WD40"/>
    <property type="match status" value="1"/>
</dbReference>
<evidence type="ECO:0000256" key="1">
    <source>
        <dbReference type="ARBA" id="ARBA00004604"/>
    </source>
</evidence>
<feature type="repeat" description="WD" evidence="6">
    <location>
        <begin position="249"/>
        <end position="290"/>
    </location>
</feature>
<dbReference type="PANTHER" id="PTHR19924">
    <property type="entry name" value="UTP15 U3 SMALL NUCLEOLAR RNA-ASSOCIATED PROTEIN 15 FAMILY MEMBER"/>
    <property type="match status" value="1"/>
</dbReference>
<keyword evidence="9" id="KW-1185">Reference proteome</keyword>
<evidence type="ECO:0000313" key="8">
    <source>
        <dbReference type="EMBL" id="GAO50154.1"/>
    </source>
</evidence>
<dbReference type="PROSITE" id="PS00678">
    <property type="entry name" value="WD_REPEATS_1"/>
    <property type="match status" value="1"/>
</dbReference>
<proteinExistence type="predicted"/>
<evidence type="ECO:0000256" key="2">
    <source>
        <dbReference type="ARBA" id="ARBA00022552"/>
    </source>
</evidence>
<dbReference type="GO" id="GO:0006364">
    <property type="term" value="P:rRNA processing"/>
    <property type="evidence" value="ECO:0007669"/>
    <property type="project" value="UniProtKB-KW"/>
</dbReference>
<feature type="repeat" description="WD" evidence="6">
    <location>
        <begin position="162"/>
        <end position="193"/>
    </location>
</feature>
<accession>A0A0E9NJY5</accession>
<dbReference type="SMART" id="SM00320">
    <property type="entry name" value="WD40"/>
    <property type="match status" value="7"/>
</dbReference>
<dbReference type="GO" id="GO:0045943">
    <property type="term" value="P:positive regulation of transcription by RNA polymerase I"/>
    <property type="evidence" value="ECO:0007669"/>
    <property type="project" value="TreeGrafter"/>
</dbReference>
<dbReference type="InterPro" id="IPR036322">
    <property type="entry name" value="WD40_repeat_dom_sf"/>
</dbReference>
<organism evidence="8 9">
    <name type="scientific">Saitoella complicata (strain BCRC 22490 / CBS 7301 / JCM 7358 / NBRC 10748 / NRRL Y-17804)</name>
    <dbReference type="NCBI Taxonomy" id="698492"/>
    <lineage>
        <taxon>Eukaryota</taxon>
        <taxon>Fungi</taxon>
        <taxon>Dikarya</taxon>
        <taxon>Ascomycota</taxon>
        <taxon>Taphrinomycotina</taxon>
        <taxon>Taphrinomycotina incertae sedis</taxon>
        <taxon>Saitoella</taxon>
    </lineage>
</organism>
<keyword evidence="3 6" id="KW-0853">WD repeat</keyword>
<dbReference type="Proteomes" id="UP000033140">
    <property type="component" value="Unassembled WGS sequence"/>
</dbReference>
<protein>
    <recommendedName>
        <fullName evidence="7">U3 small nucleolar RNA-associated protein 15 C-terminal domain-containing protein</fullName>
    </recommendedName>
</protein>
<keyword evidence="5" id="KW-0539">Nucleus</keyword>
<comment type="caution">
    <text evidence="8">The sequence shown here is derived from an EMBL/GenBank/DDBJ whole genome shotgun (WGS) entry which is preliminary data.</text>
</comment>
<keyword evidence="4" id="KW-0677">Repeat</keyword>
<dbReference type="OrthoDB" id="431715at2759"/>
<feature type="repeat" description="WD" evidence="6">
    <location>
        <begin position="119"/>
        <end position="161"/>
    </location>
</feature>